<evidence type="ECO:0000313" key="8">
    <source>
        <dbReference type="EMBL" id="KNC98066.1"/>
    </source>
</evidence>
<feature type="transmembrane region" description="Helical" evidence="7">
    <location>
        <begin position="31"/>
        <end position="47"/>
    </location>
</feature>
<proteinExistence type="inferred from homology"/>
<comment type="similarity">
    <text evidence="5">Belongs to the laat-1 family.</text>
</comment>
<keyword evidence="9" id="KW-1185">Reference proteome</keyword>
<keyword evidence="4 7" id="KW-0472">Membrane</keyword>
<accession>A0A0L0HAX4</accession>
<dbReference type="FunFam" id="1.20.1280.290:FF:000009">
    <property type="entry name" value="PQ loop repeat family protein"/>
    <property type="match status" value="1"/>
</dbReference>
<dbReference type="GO" id="GO:0098852">
    <property type="term" value="C:lytic vacuole membrane"/>
    <property type="evidence" value="ECO:0007669"/>
    <property type="project" value="UniProtKB-ARBA"/>
</dbReference>
<dbReference type="InParanoid" id="A0A0L0HAX4"/>
<evidence type="ECO:0000256" key="1">
    <source>
        <dbReference type="ARBA" id="ARBA00004141"/>
    </source>
</evidence>
<evidence type="ECO:0000256" key="4">
    <source>
        <dbReference type="ARBA" id="ARBA00023136"/>
    </source>
</evidence>
<dbReference type="Proteomes" id="UP000053201">
    <property type="component" value="Unassembled WGS sequence"/>
</dbReference>
<reference evidence="8 9" key="1">
    <citation type="submission" date="2009-08" db="EMBL/GenBank/DDBJ databases">
        <title>The Genome Sequence of Spizellomyces punctatus strain DAOM BR117.</title>
        <authorList>
            <consortium name="The Broad Institute Genome Sequencing Platform"/>
            <person name="Russ C."/>
            <person name="Cuomo C."/>
            <person name="Shea T."/>
            <person name="Young S.K."/>
            <person name="Zeng Q."/>
            <person name="Koehrsen M."/>
            <person name="Haas B."/>
            <person name="Borodovsky M."/>
            <person name="Guigo R."/>
            <person name="Alvarado L."/>
            <person name="Berlin A."/>
            <person name="Bochicchio J."/>
            <person name="Borenstein D."/>
            <person name="Chapman S."/>
            <person name="Chen Z."/>
            <person name="Engels R."/>
            <person name="Freedman E."/>
            <person name="Gellesch M."/>
            <person name="Goldberg J."/>
            <person name="Griggs A."/>
            <person name="Gujja S."/>
            <person name="Heiman D."/>
            <person name="Hepburn T."/>
            <person name="Howarth C."/>
            <person name="Jen D."/>
            <person name="Larson L."/>
            <person name="Lewis B."/>
            <person name="Mehta T."/>
            <person name="Park D."/>
            <person name="Pearson M."/>
            <person name="Roberts A."/>
            <person name="Saif S."/>
            <person name="Shenoy N."/>
            <person name="Sisk P."/>
            <person name="Stolte C."/>
            <person name="Sykes S."/>
            <person name="Thomson T."/>
            <person name="Walk T."/>
            <person name="White J."/>
            <person name="Yandava C."/>
            <person name="Burger G."/>
            <person name="Gray M.W."/>
            <person name="Holland P.W.H."/>
            <person name="King N."/>
            <person name="Lang F.B.F."/>
            <person name="Roger A.J."/>
            <person name="Ruiz-Trillo I."/>
            <person name="Lander E."/>
            <person name="Nusbaum C."/>
        </authorList>
    </citation>
    <scope>NUCLEOTIDE SEQUENCE [LARGE SCALE GENOMIC DNA]</scope>
    <source>
        <strain evidence="8 9">DAOM BR117</strain>
    </source>
</reference>
<evidence type="ECO:0000256" key="5">
    <source>
        <dbReference type="ARBA" id="ARBA00038039"/>
    </source>
</evidence>
<dbReference type="InterPro" id="IPR006603">
    <property type="entry name" value="PQ-loop_rpt"/>
</dbReference>
<evidence type="ECO:0000256" key="6">
    <source>
        <dbReference type="ARBA" id="ARBA00050768"/>
    </source>
</evidence>
<dbReference type="Pfam" id="PF04193">
    <property type="entry name" value="PQ-loop"/>
    <property type="match status" value="2"/>
</dbReference>
<comment type="subcellular location">
    <subcellularLocation>
        <location evidence="1">Membrane</location>
        <topology evidence="1">Multi-pass membrane protein</topology>
    </subcellularLocation>
</comment>
<dbReference type="GO" id="GO:0015174">
    <property type="term" value="F:basic amino acid transmembrane transporter activity"/>
    <property type="evidence" value="ECO:0007669"/>
    <property type="project" value="UniProtKB-ARBA"/>
</dbReference>
<organism evidence="8 9">
    <name type="scientific">Spizellomyces punctatus (strain DAOM BR117)</name>
    <dbReference type="NCBI Taxonomy" id="645134"/>
    <lineage>
        <taxon>Eukaryota</taxon>
        <taxon>Fungi</taxon>
        <taxon>Fungi incertae sedis</taxon>
        <taxon>Chytridiomycota</taxon>
        <taxon>Chytridiomycota incertae sedis</taxon>
        <taxon>Chytridiomycetes</taxon>
        <taxon>Spizellomycetales</taxon>
        <taxon>Spizellomycetaceae</taxon>
        <taxon>Spizellomyces</taxon>
    </lineage>
</organism>
<evidence type="ECO:0000256" key="7">
    <source>
        <dbReference type="SAM" id="Phobius"/>
    </source>
</evidence>
<name>A0A0L0HAX4_SPIPD</name>
<dbReference type="Gene3D" id="1.20.1280.290">
    <property type="match status" value="2"/>
</dbReference>
<feature type="transmembrane region" description="Helical" evidence="7">
    <location>
        <begin position="234"/>
        <end position="253"/>
    </location>
</feature>
<dbReference type="OrthoDB" id="8048523at2759"/>
<dbReference type="SMART" id="SM00679">
    <property type="entry name" value="CTNS"/>
    <property type="match status" value="2"/>
</dbReference>
<dbReference type="VEuPathDB" id="FungiDB:SPPG_09383"/>
<dbReference type="InterPro" id="IPR051415">
    <property type="entry name" value="LAAT-1"/>
</dbReference>
<feature type="transmembrane region" description="Helical" evidence="7">
    <location>
        <begin position="95"/>
        <end position="113"/>
    </location>
</feature>
<dbReference type="GO" id="GO:0034486">
    <property type="term" value="P:vacuolar transmembrane transport"/>
    <property type="evidence" value="ECO:0007669"/>
    <property type="project" value="UniProtKB-ARBA"/>
</dbReference>
<dbReference type="PANTHER" id="PTHR16201">
    <property type="entry name" value="SEVEN TRANSMEMBRANE PROTEIN 1-RELATED"/>
    <property type="match status" value="1"/>
</dbReference>
<comment type="catalytic activity">
    <reaction evidence="6">
        <text>L-histidine(out) + L-arginine(in) = L-histidine(in) + L-arginine(out)</text>
        <dbReference type="Rhea" id="RHEA:71063"/>
        <dbReference type="ChEBI" id="CHEBI:32682"/>
        <dbReference type="ChEBI" id="CHEBI:57595"/>
    </reaction>
</comment>
<evidence type="ECO:0000256" key="2">
    <source>
        <dbReference type="ARBA" id="ARBA00022692"/>
    </source>
</evidence>
<sequence>MLQCPPDALGRAASPFIETLFGECAYTDREVASVLFGYLSIGFWLCAQMPQLYKNWAHGDASSLSATFLANWLAGDVANVVGCVLTGQLPFQTYLASYFVFIDTLLMVQYLFYTKWRSFRRKRRRTFDHPSVAVTRAVHQPTEDTPLLASPSLSRRNSPLFAVMFMALSTFATPSLQTHDKTMAKILSDPLSETEQTHTIGLLMAWTCTFLYLSSRLPQLYHNMCRGSTYGLSISMFFCAAMGNLTYVASILLRSTEPEFLKGALPYLLGSGGTLFFDFLIFGQWVFLGSSEERVVVHDEFEEFKVEDAV</sequence>
<dbReference type="eggNOG" id="KOG2913">
    <property type="taxonomic scope" value="Eukaryota"/>
</dbReference>
<dbReference type="AlphaFoldDB" id="A0A0L0HAX4"/>
<gene>
    <name evidence="8" type="ORF">SPPG_09383</name>
</gene>
<dbReference type="PANTHER" id="PTHR16201:SF44">
    <property type="entry name" value="SEVEN TRANSMEMBRANE PROTEIN 1"/>
    <property type="match status" value="1"/>
</dbReference>
<dbReference type="RefSeq" id="XP_016606106.1">
    <property type="nucleotide sequence ID" value="XM_016757543.1"/>
</dbReference>
<keyword evidence="2 7" id="KW-0812">Transmembrane</keyword>
<dbReference type="OMA" id="ISPNLPW"/>
<keyword evidence="3 7" id="KW-1133">Transmembrane helix</keyword>
<dbReference type="GeneID" id="27692508"/>
<evidence type="ECO:0000313" key="9">
    <source>
        <dbReference type="Proteomes" id="UP000053201"/>
    </source>
</evidence>
<dbReference type="EMBL" id="KQ257461">
    <property type="protein sequence ID" value="KNC98066.1"/>
    <property type="molecule type" value="Genomic_DNA"/>
</dbReference>
<feature type="transmembrane region" description="Helical" evidence="7">
    <location>
        <begin position="265"/>
        <end position="288"/>
    </location>
</feature>
<evidence type="ECO:0000256" key="3">
    <source>
        <dbReference type="ARBA" id="ARBA00022989"/>
    </source>
</evidence>
<protein>
    <submittedName>
        <fullName evidence="8">Uncharacterized protein</fullName>
    </submittedName>
</protein>